<evidence type="ECO:0000313" key="2">
    <source>
        <dbReference type="EMBL" id="EWY40923.1"/>
    </source>
</evidence>
<dbReference type="Pfam" id="PF00856">
    <property type="entry name" value="SET"/>
    <property type="match status" value="1"/>
</dbReference>
<gene>
    <name evidence="2" type="ORF">N825_33875</name>
</gene>
<dbReference type="SUPFAM" id="SSF82199">
    <property type="entry name" value="SET domain"/>
    <property type="match status" value="1"/>
</dbReference>
<dbReference type="EMBL" id="AVFL01000006">
    <property type="protein sequence ID" value="EWY40923.1"/>
    <property type="molecule type" value="Genomic_DNA"/>
</dbReference>
<sequence length="119" mass="13162">MFAMEPIPAGTPIWAFDDRIDRILVPDASMLRTYPTFARMTESHGCVIAGLGLLMLGDDARFINHSDTPNVDLIAEGDWRAFKAARDIAAGEEITCDYEDICDDVRTAGSDRYLETAFA</sequence>
<dbReference type="Gene3D" id="2.170.270.10">
    <property type="entry name" value="SET domain"/>
    <property type="match status" value="1"/>
</dbReference>
<dbReference type="AlphaFoldDB" id="W9HAN7"/>
<proteinExistence type="predicted"/>
<organism evidence="2 3">
    <name type="scientific">Skermanella stibiiresistens SB22</name>
    <dbReference type="NCBI Taxonomy" id="1385369"/>
    <lineage>
        <taxon>Bacteria</taxon>
        <taxon>Pseudomonadati</taxon>
        <taxon>Pseudomonadota</taxon>
        <taxon>Alphaproteobacteria</taxon>
        <taxon>Rhodospirillales</taxon>
        <taxon>Azospirillaceae</taxon>
        <taxon>Skermanella</taxon>
    </lineage>
</organism>
<keyword evidence="3" id="KW-1185">Reference proteome</keyword>
<feature type="domain" description="SET" evidence="1">
    <location>
        <begin position="1"/>
        <end position="99"/>
    </location>
</feature>
<comment type="caution">
    <text evidence="2">The sequence shown here is derived from an EMBL/GenBank/DDBJ whole genome shotgun (WGS) entry which is preliminary data.</text>
</comment>
<dbReference type="SMART" id="SM00317">
    <property type="entry name" value="SET"/>
    <property type="match status" value="1"/>
</dbReference>
<dbReference type="InterPro" id="IPR046341">
    <property type="entry name" value="SET_dom_sf"/>
</dbReference>
<protein>
    <recommendedName>
        <fullName evidence="1">SET domain-containing protein</fullName>
    </recommendedName>
</protein>
<evidence type="ECO:0000313" key="3">
    <source>
        <dbReference type="Proteomes" id="UP000019486"/>
    </source>
</evidence>
<dbReference type="PATRIC" id="fig|1385369.3.peg.2218"/>
<accession>W9HAN7</accession>
<reference evidence="2 3" key="1">
    <citation type="submission" date="2013-08" db="EMBL/GenBank/DDBJ databases">
        <title>The genome sequence of Skermanella stibiiresistens.</title>
        <authorList>
            <person name="Zhu W."/>
            <person name="Wang G."/>
        </authorList>
    </citation>
    <scope>NUCLEOTIDE SEQUENCE [LARGE SCALE GENOMIC DNA]</scope>
    <source>
        <strain evidence="2 3">SB22</strain>
    </source>
</reference>
<dbReference type="PROSITE" id="PS50280">
    <property type="entry name" value="SET"/>
    <property type="match status" value="1"/>
</dbReference>
<dbReference type="Proteomes" id="UP000019486">
    <property type="component" value="Unassembled WGS sequence"/>
</dbReference>
<evidence type="ECO:0000259" key="1">
    <source>
        <dbReference type="PROSITE" id="PS50280"/>
    </source>
</evidence>
<dbReference type="InterPro" id="IPR001214">
    <property type="entry name" value="SET_dom"/>
</dbReference>
<dbReference type="STRING" id="1385369.N825_33875"/>
<name>W9HAN7_9PROT</name>